<evidence type="ECO:0008006" key="5">
    <source>
        <dbReference type="Google" id="ProtNLM"/>
    </source>
</evidence>
<reference evidence="3 4" key="1">
    <citation type="journal article" date="2018" name="Aquat. Microb. Ecol.">
        <title>Gammaproteobacterial methanotrophs dominate.</title>
        <authorList>
            <person name="Rissanen A.J."/>
            <person name="Saarenheimo J."/>
            <person name="Tiirola M."/>
            <person name="Peura S."/>
            <person name="Aalto S.L."/>
            <person name="Karvinen A."/>
            <person name="Nykanen H."/>
        </authorList>
    </citation>
    <scope>NUCLEOTIDE SEQUENCE [LARGE SCALE GENOMIC DNA]</scope>
    <source>
        <strain evidence="3">AMbin10</strain>
    </source>
</reference>
<gene>
    <name evidence="3" type="ORF">DM484_22685</name>
</gene>
<keyword evidence="1" id="KW-1133">Transmembrane helix</keyword>
<feature type="signal peptide" evidence="2">
    <location>
        <begin position="1"/>
        <end position="22"/>
    </location>
</feature>
<dbReference type="AlphaFoldDB" id="A0A2W4QZS3"/>
<proteinExistence type="predicted"/>
<keyword evidence="1" id="KW-0472">Membrane</keyword>
<sequence>MKAAIKSFVFLMALSTVPAALASTVTWANWTSENYQGNPSSTVTGNIGSITVTATGDFVAGDTQLTGQTSYPWPNVWSPETTYHTVYGNGPPNPDIIALSNAGTETITFSQSVTNPLIALMSWNGSDVTFNSTIKILTTGGPNNYWGVAGADLNKLVINATSTGFTGPNGEGNGVIQVLGTFNLSHPLTFTNANTEYWHGFTVGTVPLPAALFFVAPALAGVFGFLRRKA</sequence>
<dbReference type="EMBL" id="QJPH01000457">
    <property type="protein sequence ID" value="PZN73408.1"/>
    <property type="molecule type" value="Genomic_DNA"/>
</dbReference>
<evidence type="ECO:0000256" key="1">
    <source>
        <dbReference type="SAM" id="Phobius"/>
    </source>
</evidence>
<organism evidence="3 4">
    <name type="scientific">Candidatus Methylumidiphilus alinenensis</name>
    <dbReference type="NCBI Taxonomy" id="2202197"/>
    <lineage>
        <taxon>Bacteria</taxon>
        <taxon>Pseudomonadati</taxon>
        <taxon>Pseudomonadota</taxon>
        <taxon>Gammaproteobacteria</taxon>
        <taxon>Methylococcales</taxon>
        <taxon>Candidatus Methylumidiphilus</taxon>
    </lineage>
</organism>
<evidence type="ECO:0000313" key="4">
    <source>
        <dbReference type="Proteomes" id="UP000249396"/>
    </source>
</evidence>
<accession>A0A2W4QZS3</accession>
<protein>
    <recommendedName>
        <fullName evidence="5">PEP-CTERM sorting domain-containing protein</fullName>
    </recommendedName>
</protein>
<keyword evidence="1" id="KW-0812">Transmembrane</keyword>
<evidence type="ECO:0000256" key="2">
    <source>
        <dbReference type="SAM" id="SignalP"/>
    </source>
</evidence>
<feature type="chain" id="PRO_5015862430" description="PEP-CTERM sorting domain-containing protein" evidence="2">
    <location>
        <begin position="23"/>
        <end position="230"/>
    </location>
</feature>
<comment type="caution">
    <text evidence="3">The sequence shown here is derived from an EMBL/GenBank/DDBJ whole genome shotgun (WGS) entry which is preliminary data.</text>
</comment>
<evidence type="ECO:0000313" key="3">
    <source>
        <dbReference type="EMBL" id="PZN73408.1"/>
    </source>
</evidence>
<keyword evidence="2" id="KW-0732">Signal</keyword>
<feature type="transmembrane region" description="Helical" evidence="1">
    <location>
        <begin position="197"/>
        <end position="226"/>
    </location>
</feature>
<dbReference type="Proteomes" id="UP000249396">
    <property type="component" value="Unassembled WGS sequence"/>
</dbReference>
<name>A0A2W4QZS3_9GAMM</name>